<evidence type="ECO:0000313" key="1">
    <source>
        <dbReference type="EMBL" id="MEQ2243547.1"/>
    </source>
</evidence>
<organism evidence="1 2">
    <name type="scientific">Ilyodon furcidens</name>
    <name type="common">goldbreast splitfin</name>
    <dbReference type="NCBI Taxonomy" id="33524"/>
    <lineage>
        <taxon>Eukaryota</taxon>
        <taxon>Metazoa</taxon>
        <taxon>Chordata</taxon>
        <taxon>Craniata</taxon>
        <taxon>Vertebrata</taxon>
        <taxon>Euteleostomi</taxon>
        <taxon>Actinopterygii</taxon>
        <taxon>Neopterygii</taxon>
        <taxon>Teleostei</taxon>
        <taxon>Neoteleostei</taxon>
        <taxon>Acanthomorphata</taxon>
        <taxon>Ovalentaria</taxon>
        <taxon>Atherinomorphae</taxon>
        <taxon>Cyprinodontiformes</taxon>
        <taxon>Goodeidae</taxon>
        <taxon>Ilyodon</taxon>
    </lineage>
</organism>
<gene>
    <name evidence="1" type="ORF">ILYODFUR_008081</name>
</gene>
<proteinExistence type="predicted"/>
<dbReference type="EMBL" id="JAHRIQ010070047">
    <property type="protein sequence ID" value="MEQ2243547.1"/>
    <property type="molecule type" value="Genomic_DNA"/>
</dbReference>
<accession>A0ABV0UIE8</accession>
<protein>
    <submittedName>
        <fullName evidence="1">Uncharacterized protein</fullName>
    </submittedName>
</protein>
<comment type="caution">
    <text evidence="1">The sequence shown here is derived from an EMBL/GenBank/DDBJ whole genome shotgun (WGS) entry which is preliminary data.</text>
</comment>
<reference evidence="1 2" key="1">
    <citation type="submission" date="2021-06" db="EMBL/GenBank/DDBJ databases">
        <authorList>
            <person name="Palmer J.M."/>
        </authorList>
    </citation>
    <scope>NUCLEOTIDE SEQUENCE [LARGE SCALE GENOMIC DNA]</scope>
    <source>
        <strain evidence="2">if_2019</strain>
        <tissue evidence="1">Muscle</tissue>
    </source>
</reference>
<name>A0ABV0UIE8_9TELE</name>
<evidence type="ECO:0000313" key="2">
    <source>
        <dbReference type="Proteomes" id="UP001482620"/>
    </source>
</evidence>
<sequence>MLLWRSWGSVEEKRRLREVNKGRDNSALTGAMGVNRIRTDIDKDRRISPQCSDCPSVILKKISNKSRPTPFPPNAQNSFQILCLQLCVFGSMKHKYVLLMTSWKKLYVAYVGT</sequence>
<keyword evidence="2" id="KW-1185">Reference proteome</keyword>
<dbReference type="Proteomes" id="UP001482620">
    <property type="component" value="Unassembled WGS sequence"/>
</dbReference>